<keyword evidence="2" id="KW-0472">Membrane</keyword>
<dbReference type="Pfam" id="PF02397">
    <property type="entry name" value="Bac_transf"/>
    <property type="match status" value="1"/>
</dbReference>
<feature type="domain" description="Bacterial sugar transferase" evidence="3">
    <location>
        <begin position="20"/>
        <end position="203"/>
    </location>
</feature>
<evidence type="ECO:0000313" key="5">
    <source>
        <dbReference type="Proteomes" id="UP000027821"/>
    </source>
</evidence>
<keyword evidence="5" id="KW-1185">Reference proteome</keyword>
<dbReference type="AlphaFoldDB" id="A0A074KTS0"/>
<dbReference type="GO" id="GO:0016780">
    <property type="term" value="F:phosphotransferase activity, for other substituted phosphate groups"/>
    <property type="evidence" value="ECO:0007669"/>
    <property type="project" value="TreeGrafter"/>
</dbReference>
<gene>
    <name evidence="4" type="ORF">EL17_16290</name>
</gene>
<accession>A0A074KTS0</accession>
<comment type="similarity">
    <text evidence="1">Belongs to the bacterial sugar transferase family.</text>
</comment>
<dbReference type="PANTHER" id="PTHR30576:SF0">
    <property type="entry name" value="UNDECAPRENYL-PHOSPHATE N-ACETYLGALACTOSAMINYL 1-PHOSPHATE TRANSFERASE-RELATED"/>
    <property type="match status" value="1"/>
</dbReference>
<sequence length="211" mass="24565">MMTKPLLTRQLEFNSEERAKRIFDFLFALLVVVFLLSWIIPIVAIIIKIDSPGPVFFKQQRSGRYNIPFYCLKFRSMKVNAASDILQASKEDDRITRVGAFIRKTSIDELPQFLNVLMGEMSVVGPRPHMLKHTEEYAQSIENFMDRHDVAPGITGWAQVSGHRGETKEIQAMINRVNADIWYLHNRTFFLDIKIIFLTVWKFTKLNHNAF</sequence>
<protein>
    <recommendedName>
        <fullName evidence="3">Bacterial sugar transferase domain-containing protein</fullName>
    </recommendedName>
</protein>
<dbReference type="Proteomes" id="UP000027821">
    <property type="component" value="Unassembled WGS sequence"/>
</dbReference>
<dbReference type="EMBL" id="JMIH01000024">
    <property type="protein sequence ID" value="KEO72309.1"/>
    <property type="molecule type" value="Genomic_DNA"/>
</dbReference>
<dbReference type="STRING" id="1048983.EL17_16290"/>
<organism evidence="4 5">
    <name type="scientific">Anditalea andensis</name>
    <dbReference type="NCBI Taxonomy" id="1048983"/>
    <lineage>
        <taxon>Bacteria</taxon>
        <taxon>Pseudomonadati</taxon>
        <taxon>Bacteroidota</taxon>
        <taxon>Cytophagia</taxon>
        <taxon>Cytophagales</taxon>
        <taxon>Cytophagaceae</taxon>
        <taxon>Anditalea</taxon>
    </lineage>
</organism>
<evidence type="ECO:0000256" key="2">
    <source>
        <dbReference type="SAM" id="Phobius"/>
    </source>
</evidence>
<feature type="transmembrane region" description="Helical" evidence="2">
    <location>
        <begin position="21"/>
        <end position="47"/>
    </location>
</feature>
<dbReference type="InterPro" id="IPR003362">
    <property type="entry name" value="Bact_transf"/>
</dbReference>
<evidence type="ECO:0000259" key="3">
    <source>
        <dbReference type="Pfam" id="PF02397"/>
    </source>
</evidence>
<evidence type="ECO:0000256" key="1">
    <source>
        <dbReference type="ARBA" id="ARBA00006464"/>
    </source>
</evidence>
<dbReference type="PANTHER" id="PTHR30576">
    <property type="entry name" value="COLANIC BIOSYNTHESIS UDP-GLUCOSE LIPID CARRIER TRANSFERASE"/>
    <property type="match status" value="1"/>
</dbReference>
<evidence type="ECO:0000313" key="4">
    <source>
        <dbReference type="EMBL" id="KEO72309.1"/>
    </source>
</evidence>
<reference evidence="4 5" key="1">
    <citation type="submission" date="2014-04" db="EMBL/GenBank/DDBJ databases">
        <title>Characterization and application of a salt tolerant electro-active bacterium.</title>
        <authorList>
            <person name="Yang L."/>
            <person name="Wei S."/>
            <person name="Tay Q.X.M."/>
        </authorList>
    </citation>
    <scope>NUCLEOTIDE SEQUENCE [LARGE SCALE GENOMIC DNA]</scope>
    <source>
        <strain evidence="4 5">LY1</strain>
    </source>
</reference>
<dbReference type="RefSeq" id="WP_051720061.1">
    <property type="nucleotide sequence ID" value="NZ_JMIH01000024.1"/>
</dbReference>
<proteinExistence type="inferred from homology"/>
<dbReference type="eggNOG" id="COG2148">
    <property type="taxonomic scope" value="Bacteria"/>
</dbReference>
<comment type="caution">
    <text evidence="4">The sequence shown here is derived from an EMBL/GenBank/DDBJ whole genome shotgun (WGS) entry which is preliminary data.</text>
</comment>
<keyword evidence="2" id="KW-1133">Transmembrane helix</keyword>
<name>A0A074KTS0_9BACT</name>
<keyword evidence="2" id="KW-0812">Transmembrane</keyword>